<dbReference type="RefSeq" id="WP_254572247.1">
    <property type="nucleotide sequence ID" value="NZ_CP098502.1"/>
</dbReference>
<name>A0ABY5DU68_9ACTN</name>
<gene>
    <name evidence="3" type="primary">dacB</name>
    <name evidence="3" type="ORF">NBH00_05000</name>
</gene>
<protein>
    <submittedName>
        <fullName evidence="3">D-alanyl-D-alanine carboxypeptidase/D-alanyl-D-alanine-endopeptidase</fullName>
        <ecNumber evidence="3">3.4.16.4</ecNumber>
    </submittedName>
</protein>
<organism evidence="3 4">
    <name type="scientific">Paraconexibacter antarcticus</name>
    <dbReference type="NCBI Taxonomy" id="2949664"/>
    <lineage>
        <taxon>Bacteria</taxon>
        <taxon>Bacillati</taxon>
        <taxon>Actinomycetota</taxon>
        <taxon>Thermoleophilia</taxon>
        <taxon>Solirubrobacterales</taxon>
        <taxon>Paraconexibacteraceae</taxon>
        <taxon>Paraconexibacter</taxon>
    </lineage>
</organism>
<accession>A0ABY5DU68</accession>
<dbReference type="PANTHER" id="PTHR30023:SF0">
    <property type="entry name" value="PENICILLIN-SENSITIVE CARBOXYPEPTIDASE A"/>
    <property type="match status" value="1"/>
</dbReference>
<dbReference type="EC" id="3.4.16.4" evidence="3"/>
<comment type="similarity">
    <text evidence="1">Belongs to the peptidase S13 family.</text>
</comment>
<dbReference type="Proteomes" id="UP001056035">
    <property type="component" value="Chromosome"/>
</dbReference>
<evidence type="ECO:0000256" key="1">
    <source>
        <dbReference type="ARBA" id="ARBA00006096"/>
    </source>
</evidence>
<dbReference type="SUPFAM" id="SSF56601">
    <property type="entry name" value="beta-lactamase/transpeptidase-like"/>
    <property type="match status" value="1"/>
</dbReference>
<evidence type="ECO:0000256" key="2">
    <source>
        <dbReference type="ARBA" id="ARBA00022801"/>
    </source>
</evidence>
<dbReference type="Pfam" id="PF02113">
    <property type="entry name" value="Peptidase_S13"/>
    <property type="match status" value="2"/>
</dbReference>
<dbReference type="Gene3D" id="3.50.80.20">
    <property type="entry name" value="D-Ala-D-Ala carboxypeptidase C, peptidase S13"/>
    <property type="match status" value="1"/>
</dbReference>
<reference evidence="3 4" key="1">
    <citation type="submission" date="2022-06" db="EMBL/GenBank/DDBJ databases">
        <title>Paraconexibacter antarcticus.</title>
        <authorList>
            <person name="Kim C.S."/>
        </authorList>
    </citation>
    <scope>NUCLEOTIDE SEQUENCE [LARGE SCALE GENOMIC DNA]</scope>
    <source>
        <strain evidence="3 4">02-257</strain>
    </source>
</reference>
<dbReference type="GO" id="GO:0009002">
    <property type="term" value="F:serine-type D-Ala-D-Ala carboxypeptidase activity"/>
    <property type="evidence" value="ECO:0007669"/>
    <property type="project" value="UniProtKB-EC"/>
</dbReference>
<dbReference type="InterPro" id="IPR012338">
    <property type="entry name" value="Beta-lactam/transpept-like"/>
</dbReference>
<evidence type="ECO:0000313" key="3">
    <source>
        <dbReference type="EMBL" id="UTI65568.1"/>
    </source>
</evidence>
<dbReference type="NCBIfam" id="TIGR00666">
    <property type="entry name" value="PBP4"/>
    <property type="match status" value="1"/>
</dbReference>
<sequence length="422" mass="43512">MLPPSRRTPRRVAGVLAVAFAVLGPAGGLPGLGAGPADARSRTELRAKLTKESRKLAPHSGSYVVDLTSGRELFARRADRRLSPASNEKLFTTSTALLRFGADGTFSTGARIGSGVAVDDKGVLRGDLYLVGGGDPSLNDVALKALAQQIVDRTGLRRITGGIVGDESIFDARRGSFDSGFGPDDDLGGQLGGLTWGHGRATPGGPATVAAARLQFFLAQLKVNVTKAARTGLLTSAPGGPGATLGTAVSPPMATLAAITNQPSDNFYAETLLKDLGAREGTAGTTAAGTAVVRSTLADEGVAPAPTIVDGSGLSRTDRTTPRQIVTLLRAMQRSPVAKVFGASLAVPGRVGTLAGRMRGTAADGRCQAKTGTLHRVSALSGYCRTVTNHLVAFSFLENDMDARSAKAVEDRMVPAIVSYRP</sequence>
<proteinExistence type="inferred from homology"/>
<dbReference type="PRINTS" id="PR00922">
    <property type="entry name" value="DADACBPTASE3"/>
</dbReference>
<evidence type="ECO:0000313" key="4">
    <source>
        <dbReference type="Proteomes" id="UP001056035"/>
    </source>
</evidence>
<dbReference type="EMBL" id="CP098502">
    <property type="protein sequence ID" value="UTI65568.1"/>
    <property type="molecule type" value="Genomic_DNA"/>
</dbReference>
<keyword evidence="4" id="KW-1185">Reference proteome</keyword>
<keyword evidence="3" id="KW-0645">Protease</keyword>
<dbReference type="Gene3D" id="3.40.710.10">
    <property type="entry name" value="DD-peptidase/beta-lactamase superfamily"/>
    <property type="match status" value="2"/>
</dbReference>
<keyword evidence="3" id="KW-0121">Carboxypeptidase</keyword>
<keyword evidence="2 3" id="KW-0378">Hydrolase</keyword>
<dbReference type="PANTHER" id="PTHR30023">
    <property type="entry name" value="D-ALANYL-D-ALANINE CARBOXYPEPTIDASE"/>
    <property type="match status" value="1"/>
</dbReference>
<dbReference type="InterPro" id="IPR000667">
    <property type="entry name" value="Peptidase_S13"/>
</dbReference>